<dbReference type="Pfam" id="PF11363">
    <property type="entry name" value="DUF3164"/>
    <property type="match status" value="1"/>
</dbReference>
<dbReference type="Proteomes" id="UP000824988">
    <property type="component" value="Chromosome"/>
</dbReference>
<dbReference type="KEGG" id="moz:MoryE10_03350"/>
<organism evidence="1 2">
    <name type="scientific">Methylogaea oryzae</name>
    <dbReference type="NCBI Taxonomy" id="1295382"/>
    <lineage>
        <taxon>Bacteria</taxon>
        <taxon>Pseudomonadati</taxon>
        <taxon>Pseudomonadota</taxon>
        <taxon>Gammaproteobacteria</taxon>
        <taxon>Methylococcales</taxon>
        <taxon>Methylococcaceae</taxon>
        <taxon>Methylogaea</taxon>
    </lineage>
</organism>
<protein>
    <submittedName>
        <fullName evidence="1">Sulfate transporter</fullName>
    </submittedName>
</protein>
<accession>A0A8D4VM09</accession>
<gene>
    <name evidence="1" type="ORF">MoryE10_03350</name>
</gene>
<sequence length="237" mass="27466">MTLTQQEHTMSFLDNIASAIRQAFQKREEQKTAQADAEAPADVVRREDAMGRLVPEHMIDPIVLARTDMVLAVRDEWMDMQERMRQFKTRLAAAIEEFVAVSAAEFEVKMGGEIGNVTFTTFDGKYKLKRKCHKLMQFNERLQVAMQLIEDYLESLEGQEELKILVRDKFMRDEAGNVSVSEVMSLRRYRFDDERWRKAMDCIATSIVTSGTIDYLNLYERGADKVYRNIPLDFSAL</sequence>
<evidence type="ECO:0000313" key="2">
    <source>
        <dbReference type="Proteomes" id="UP000824988"/>
    </source>
</evidence>
<name>A0A8D4VM09_9GAMM</name>
<proteinExistence type="predicted"/>
<keyword evidence="2" id="KW-1185">Reference proteome</keyword>
<reference evidence="1" key="1">
    <citation type="submission" date="2019-06" db="EMBL/GenBank/DDBJ databases">
        <title>Complete genome sequence of Methylogaea oryzae strain JCM16910.</title>
        <authorList>
            <person name="Asakawa S."/>
        </authorList>
    </citation>
    <scope>NUCLEOTIDE SEQUENCE</scope>
    <source>
        <strain evidence="1">E10</strain>
    </source>
</reference>
<evidence type="ECO:0000313" key="1">
    <source>
        <dbReference type="EMBL" id="BBL69729.1"/>
    </source>
</evidence>
<dbReference type="EMBL" id="AP019782">
    <property type="protein sequence ID" value="BBL69729.1"/>
    <property type="molecule type" value="Genomic_DNA"/>
</dbReference>
<dbReference type="InterPro" id="IPR021505">
    <property type="entry name" value="Phage_B3_Orf6"/>
</dbReference>
<dbReference type="AlphaFoldDB" id="A0A8D4VM09"/>